<sequence length="17" mass="1886">MCTVIGLLFILFMQLGS</sequence>
<accession>A0A0E9Q2X4</accession>
<organism evidence="1">
    <name type="scientific">Anguilla anguilla</name>
    <name type="common">European freshwater eel</name>
    <name type="synonym">Muraena anguilla</name>
    <dbReference type="NCBI Taxonomy" id="7936"/>
    <lineage>
        <taxon>Eukaryota</taxon>
        <taxon>Metazoa</taxon>
        <taxon>Chordata</taxon>
        <taxon>Craniata</taxon>
        <taxon>Vertebrata</taxon>
        <taxon>Euteleostomi</taxon>
        <taxon>Actinopterygii</taxon>
        <taxon>Neopterygii</taxon>
        <taxon>Teleostei</taxon>
        <taxon>Anguilliformes</taxon>
        <taxon>Anguillidae</taxon>
        <taxon>Anguilla</taxon>
    </lineage>
</organism>
<proteinExistence type="predicted"/>
<protein>
    <submittedName>
        <fullName evidence="1">Uncharacterized protein</fullName>
    </submittedName>
</protein>
<dbReference type="AlphaFoldDB" id="A0A0E9Q2X4"/>
<evidence type="ECO:0000313" key="1">
    <source>
        <dbReference type="EMBL" id="JAH10857.1"/>
    </source>
</evidence>
<dbReference type="EMBL" id="GBXM01097720">
    <property type="protein sequence ID" value="JAH10857.1"/>
    <property type="molecule type" value="Transcribed_RNA"/>
</dbReference>
<name>A0A0E9Q2X4_ANGAN</name>
<reference evidence="1" key="2">
    <citation type="journal article" date="2015" name="Fish Shellfish Immunol.">
        <title>Early steps in the European eel (Anguilla anguilla)-Vibrio vulnificus interaction in the gills: Role of the RtxA13 toxin.</title>
        <authorList>
            <person name="Callol A."/>
            <person name="Pajuelo D."/>
            <person name="Ebbesson L."/>
            <person name="Teles M."/>
            <person name="MacKenzie S."/>
            <person name="Amaro C."/>
        </authorList>
    </citation>
    <scope>NUCLEOTIDE SEQUENCE</scope>
</reference>
<reference evidence="1" key="1">
    <citation type="submission" date="2014-11" db="EMBL/GenBank/DDBJ databases">
        <authorList>
            <person name="Amaro Gonzalez C."/>
        </authorList>
    </citation>
    <scope>NUCLEOTIDE SEQUENCE</scope>
</reference>